<feature type="compositionally biased region" description="Basic and acidic residues" evidence="6">
    <location>
        <begin position="165"/>
        <end position="179"/>
    </location>
</feature>
<name>A0A3Q4GY06_NEOBR</name>
<feature type="region of interest" description="Disordered" evidence="6">
    <location>
        <begin position="358"/>
        <end position="399"/>
    </location>
</feature>
<dbReference type="GO" id="GO:0090234">
    <property type="term" value="P:regulation of kinetochore assembly"/>
    <property type="evidence" value="ECO:0007669"/>
    <property type="project" value="TreeGrafter"/>
</dbReference>
<dbReference type="Ensembl" id="ENSNBRT00000008960.1">
    <property type="protein sequence ID" value="ENSNBRP00000008707.1"/>
    <property type="gene ID" value="ENSNBRG00000006801.1"/>
</dbReference>
<dbReference type="Gene3D" id="3.30.310.130">
    <property type="entry name" value="Ubiquitin-related"/>
    <property type="match status" value="1"/>
</dbReference>
<evidence type="ECO:0000259" key="7">
    <source>
        <dbReference type="PROSITE" id="PS50600"/>
    </source>
</evidence>
<organism evidence="8 9">
    <name type="scientific">Neolamprologus brichardi</name>
    <name type="common">Fairy cichlid</name>
    <name type="synonym">Lamprologus brichardi</name>
    <dbReference type="NCBI Taxonomy" id="32507"/>
    <lineage>
        <taxon>Eukaryota</taxon>
        <taxon>Metazoa</taxon>
        <taxon>Chordata</taxon>
        <taxon>Craniata</taxon>
        <taxon>Vertebrata</taxon>
        <taxon>Euteleostomi</taxon>
        <taxon>Actinopterygii</taxon>
        <taxon>Neopterygii</taxon>
        <taxon>Teleostei</taxon>
        <taxon>Neoteleostei</taxon>
        <taxon>Acanthomorphata</taxon>
        <taxon>Ovalentaria</taxon>
        <taxon>Cichlomorphae</taxon>
        <taxon>Cichliformes</taxon>
        <taxon>Cichlidae</taxon>
        <taxon>African cichlids</taxon>
        <taxon>Pseudocrenilabrinae</taxon>
        <taxon>Lamprologini</taxon>
        <taxon>Neolamprologus</taxon>
    </lineage>
</organism>
<accession>A0A3Q4GY06</accession>
<dbReference type="Bgee" id="ENSNBRG00000006801">
    <property type="expression patterns" value="Expressed in testis and 6 other cell types or tissues"/>
</dbReference>
<evidence type="ECO:0000313" key="9">
    <source>
        <dbReference type="Proteomes" id="UP000261580"/>
    </source>
</evidence>
<dbReference type="PROSITE" id="PS50600">
    <property type="entry name" value="ULP_PROTEASE"/>
    <property type="match status" value="1"/>
</dbReference>
<evidence type="ECO:0000256" key="2">
    <source>
        <dbReference type="ARBA" id="ARBA00022553"/>
    </source>
</evidence>
<dbReference type="GO" id="GO:0005634">
    <property type="term" value="C:nucleus"/>
    <property type="evidence" value="ECO:0007669"/>
    <property type="project" value="TreeGrafter"/>
</dbReference>
<evidence type="ECO:0000256" key="1">
    <source>
        <dbReference type="ARBA" id="ARBA00005234"/>
    </source>
</evidence>
<dbReference type="FunFam" id="1.10.418.20:FF:000010">
    <property type="entry name" value="sentrin-specific protease 6 isoform X2"/>
    <property type="match status" value="1"/>
</dbReference>
<dbReference type="InterPro" id="IPR051947">
    <property type="entry name" value="Sentrin-specific_protease"/>
</dbReference>
<keyword evidence="9" id="KW-1185">Reference proteome</keyword>
<comment type="similarity">
    <text evidence="1">Belongs to the peptidase C48 family.</text>
</comment>
<dbReference type="PANTHER" id="PTHR46896:SF1">
    <property type="entry name" value="SENTRIN-SPECIFIC PROTEASE 6"/>
    <property type="match status" value="1"/>
</dbReference>
<keyword evidence="5" id="KW-0378">Hydrolase</keyword>
<dbReference type="InterPro" id="IPR003653">
    <property type="entry name" value="Peptidase_C48_C"/>
</dbReference>
<feature type="domain" description="Ubiquitin-like protease family profile" evidence="7">
    <location>
        <begin position="27"/>
        <end position="319"/>
    </location>
</feature>
<evidence type="ECO:0000256" key="3">
    <source>
        <dbReference type="ARBA" id="ARBA00022670"/>
    </source>
</evidence>
<dbReference type="GO" id="GO:0090169">
    <property type="term" value="P:regulation of spindle assembly"/>
    <property type="evidence" value="ECO:0007669"/>
    <property type="project" value="TreeGrafter"/>
</dbReference>
<evidence type="ECO:0000256" key="6">
    <source>
        <dbReference type="SAM" id="MobiDB-lite"/>
    </source>
</evidence>
<keyword evidence="2" id="KW-0597">Phosphoprotein</keyword>
<evidence type="ECO:0000256" key="5">
    <source>
        <dbReference type="ARBA" id="ARBA00022801"/>
    </source>
</evidence>
<dbReference type="Proteomes" id="UP000261580">
    <property type="component" value="Unassembled WGS sequence"/>
</dbReference>
<dbReference type="STRING" id="32507.ENSNBRP00000008707"/>
<sequence length="399" mass="45514">MTDLQPTFSGPIIKLMVYPPPPAKGGITVTNEDLHCLNDGEFLNDVIIDFYLKYLVLEKLKKEDAQRIHVFSSFFYKRLNQRERRNAPDTTNLPIQKRKHNRVKTWTRHVDLFQKDFIFVPINESAHWYLAVICFPGLDRPVLEQNPLYHSPFPATLTAESEENIPDHCRPLSPDRDGLDSSSEQLSPGGAPEGSLDDLTDGELATESSAFTEVDDDPYTFSDDQSSCQVCLHLSIIEIICLECIKCFNVEATRTCSVGFVASDCVCFCFRYLEVEWEVRKGTQRSFGKDVMKGSSPRVPQQDNFSDCGVYILQYVESFFENPIPSFHLPMNLLEWFPQQRMKTKREEIKELIRKIQAQQELDKKESDQVEAPPGSPEEPEIEETSGLNGRPPNVPISP</sequence>
<keyword evidence="3" id="KW-0645">Protease</keyword>
<dbReference type="GO" id="GO:0006508">
    <property type="term" value="P:proteolysis"/>
    <property type="evidence" value="ECO:0007669"/>
    <property type="project" value="UniProtKB-KW"/>
</dbReference>
<dbReference type="GeneTree" id="ENSGT00940000155724"/>
<protein>
    <submittedName>
        <fullName evidence="8">SUMO specific peptidase 6a</fullName>
    </submittedName>
</protein>
<dbReference type="SUPFAM" id="SSF54001">
    <property type="entry name" value="Cysteine proteinases"/>
    <property type="match status" value="1"/>
</dbReference>
<keyword evidence="4" id="KW-0833">Ubl conjugation pathway</keyword>
<dbReference type="GO" id="GO:0005737">
    <property type="term" value="C:cytoplasm"/>
    <property type="evidence" value="ECO:0007669"/>
    <property type="project" value="TreeGrafter"/>
</dbReference>
<feature type="region of interest" description="Disordered" evidence="6">
    <location>
        <begin position="160"/>
        <end position="199"/>
    </location>
</feature>
<dbReference type="Pfam" id="PF02902">
    <property type="entry name" value="Peptidase_C48"/>
    <property type="match status" value="2"/>
</dbReference>
<reference evidence="8" key="2">
    <citation type="submission" date="2025-09" db="UniProtKB">
        <authorList>
            <consortium name="Ensembl"/>
        </authorList>
    </citation>
    <scope>IDENTIFICATION</scope>
</reference>
<dbReference type="Gene3D" id="1.10.418.20">
    <property type="match status" value="2"/>
</dbReference>
<dbReference type="GO" id="GO:0070139">
    <property type="term" value="F:SUMO-specific endopeptidase activity"/>
    <property type="evidence" value="ECO:0007669"/>
    <property type="project" value="TreeGrafter"/>
</dbReference>
<dbReference type="PANTHER" id="PTHR46896">
    <property type="entry name" value="SENTRIN-SPECIFIC PROTEASE"/>
    <property type="match status" value="1"/>
</dbReference>
<evidence type="ECO:0000256" key="4">
    <source>
        <dbReference type="ARBA" id="ARBA00022786"/>
    </source>
</evidence>
<dbReference type="FunFam" id="1.10.418.20:FF:000001">
    <property type="entry name" value="sentrin-specific protease 6 isoform X1"/>
    <property type="match status" value="1"/>
</dbReference>
<reference evidence="8" key="1">
    <citation type="submission" date="2025-08" db="UniProtKB">
        <authorList>
            <consortium name="Ensembl"/>
        </authorList>
    </citation>
    <scope>IDENTIFICATION</scope>
</reference>
<proteinExistence type="inferred from homology"/>
<dbReference type="AlphaFoldDB" id="A0A3Q4GY06"/>
<dbReference type="GO" id="GO:0016926">
    <property type="term" value="P:protein desumoylation"/>
    <property type="evidence" value="ECO:0007669"/>
    <property type="project" value="TreeGrafter"/>
</dbReference>
<dbReference type="OMA" id="ESIPDHC"/>
<dbReference type="InterPro" id="IPR038765">
    <property type="entry name" value="Papain-like_cys_pep_sf"/>
</dbReference>
<evidence type="ECO:0000313" key="8">
    <source>
        <dbReference type="Ensembl" id="ENSNBRP00000008707.1"/>
    </source>
</evidence>